<organism evidence="2 3">
    <name type="scientific">Prolemur simus</name>
    <name type="common">Greater bamboo lemur</name>
    <name type="synonym">Hapalemur simus</name>
    <dbReference type="NCBI Taxonomy" id="1328070"/>
    <lineage>
        <taxon>Eukaryota</taxon>
        <taxon>Metazoa</taxon>
        <taxon>Chordata</taxon>
        <taxon>Craniata</taxon>
        <taxon>Vertebrata</taxon>
        <taxon>Euteleostomi</taxon>
        <taxon>Mammalia</taxon>
        <taxon>Eutheria</taxon>
        <taxon>Euarchontoglires</taxon>
        <taxon>Primates</taxon>
        <taxon>Strepsirrhini</taxon>
        <taxon>Lemuriformes</taxon>
        <taxon>Lemuridae</taxon>
        <taxon>Prolemur</taxon>
    </lineage>
</organism>
<evidence type="ECO:0000313" key="3">
    <source>
        <dbReference type="Proteomes" id="UP000694414"/>
    </source>
</evidence>
<dbReference type="AlphaFoldDB" id="A0A8C9AZB4"/>
<name>A0A8C9AZB4_PROSS</name>
<dbReference type="InterPro" id="IPR051017">
    <property type="entry name" value="Aldolase-II_Adducin_sf"/>
</dbReference>
<evidence type="ECO:0000256" key="1">
    <source>
        <dbReference type="SAM" id="MobiDB-lite"/>
    </source>
</evidence>
<dbReference type="GO" id="GO:0014069">
    <property type="term" value="C:postsynaptic density"/>
    <property type="evidence" value="ECO:0007669"/>
    <property type="project" value="TreeGrafter"/>
</dbReference>
<accession>A0A8C9AZB4</accession>
<reference evidence="2" key="1">
    <citation type="submission" date="2025-08" db="UniProtKB">
        <authorList>
            <consortium name="Ensembl"/>
        </authorList>
    </citation>
    <scope>IDENTIFICATION</scope>
</reference>
<dbReference type="GO" id="GO:0051016">
    <property type="term" value="P:barbed-end actin filament capping"/>
    <property type="evidence" value="ECO:0007669"/>
    <property type="project" value="TreeGrafter"/>
</dbReference>
<evidence type="ECO:0000313" key="2">
    <source>
        <dbReference type="Ensembl" id="ENSPSMP00000037978.1"/>
    </source>
</evidence>
<keyword evidence="3" id="KW-1185">Reference proteome</keyword>
<dbReference type="PANTHER" id="PTHR10672:SF5">
    <property type="entry name" value="GAMMA-ADDUCIN"/>
    <property type="match status" value="1"/>
</dbReference>
<dbReference type="PANTHER" id="PTHR10672">
    <property type="entry name" value="ADDUCIN"/>
    <property type="match status" value="1"/>
</dbReference>
<dbReference type="Ensembl" id="ENSPSMT00000043719.1">
    <property type="protein sequence ID" value="ENSPSMP00000037978.1"/>
    <property type="gene ID" value="ENSPSMG00000026044.1"/>
</dbReference>
<dbReference type="Proteomes" id="UP000694414">
    <property type="component" value="Unplaced"/>
</dbReference>
<feature type="region of interest" description="Disordered" evidence="1">
    <location>
        <begin position="1"/>
        <end position="23"/>
    </location>
</feature>
<sequence>TSSDASQDVTTAPPPPPPSMPHKERYFDCINKNDPEHIRERNMFPDLRQDFNMMEQRKRVTQILQMWYTSIPLQLQLCPP</sequence>
<dbReference type="GeneTree" id="ENSGT00940000155257"/>
<proteinExistence type="predicted"/>
<dbReference type="GO" id="GO:0005886">
    <property type="term" value="C:plasma membrane"/>
    <property type="evidence" value="ECO:0007669"/>
    <property type="project" value="TreeGrafter"/>
</dbReference>
<dbReference type="GO" id="GO:0051015">
    <property type="term" value="F:actin filament binding"/>
    <property type="evidence" value="ECO:0007669"/>
    <property type="project" value="TreeGrafter"/>
</dbReference>
<dbReference type="GO" id="GO:0005856">
    <property type="term" value="C:cytoskeleton"/>
    <property type="evidence" value="ECO:0007669"/>
    <property type="project" value="TreeGrafter"/>
</dbReference>
<protein>
    <submittedName>
        <fullName evidence="2">Uncharacterized protein</fullName>
    </submittedName>
</protein>
<feature type="compositionally biased region" description="Polar residues" evidence="1">
    <location>
        <begin position="1"/>
        <end position="10"/>
    </location>
</feature>
<reference evidence="2" key="2">
    <citation type="submission" date="2025-09" db="UniProtKB">
        <authorList>
            <consortium name="Ensembl"/>
        </authorList>
    </citation>
    <scope>IDENTIFICATION</scope>
</reference>